<evidence type="ECO:0000256" key="2">
    <source>
        <dbReference type="ARBA" id="ARBA00022574"/>
    </source>
</evidence>
<dbReference type="CDD" id="cd16691">
    <property type="entry name" value="mRING-H2-C3H3C2_Mio"/>
    <property type="match status" value="1"/>
</dbReference>
<name>A0A9Q0YL09_HOLLE</name>
<protein>
    <submittedName>
        <fullName evidence="7">GATOR complex protein MIOS</fullName>
    </submittedName>
</protein>
<dbReference type="Pfam" id="PF21719">
    <property type="entry name" value="MIOS_a-sol"/>
    <property type="match status" value="1"/>
</dbReference>
<dbReference type="GO" id="GO:0034198">
    <property type="term" value="P:cellular response to amino acid starvation"/>
    <property type="evidence" value="ECO:0007669"/>
    <property type="project" value="TreeGrafter"/>
</dbReference>
<proteinExistence type="inferred from homology"/>
<comment type="similarity">
    <text evidence="1">Belongs to the WD repeat mio family.</text>
</comment>
<feature type="region of interest" description="Disordered" evidence="4">
    <location>
        <begin position="796"/>
        <end position="816"/>
    </location>
</feature>
<organism evidence="7 8">
    <name type="scientific">Holothuria leucospilota</name>
    <name type="common">Black long sea cucumber</name>
    <name type="synonym">Mertensiothuria leucospilota</name>
    <dbReference type="NCBI Taxonomy" id="206669"/>
    <lineage>
        <taxon>Eukaryota</taxon>
        <taxon>Metazoa</taxon>
        <taxon>Echinodermata</taxon>
        <taxon>Eleutherozoa</taxon>
        <taxon>Echinozoa</taxon>
        <taxon>Holothuroidea</taxon>
        <taxon>Aspidochirotacea</taxon>
        <taxon>Aspidochirotida</taxon>
        <taxon>Holothuriidae</taxon>
        <taxon>Holothuria</taxon>
    </lineage>
</organism>
<dbReference type="EMBL" id="JAIZAY010000018">
    <property type="protein sequence ID" value="KAJ8024427.1"/>
    <property type="molecule type" value="Genomic_DNA"/>
</dbReference>
<dbReference type="GO" id="GO:1904263">
    <property type="term" value="P:positive regulation of TORC1 signaling"/>
    <property type="evidence" value="ECO:0007669"/>
    <property type="project" value="TreeGrafter"/>
</dbReference>
<dbReference type="Gene3D" id="2.130.10.10">
    <property type="entry name" value="YVTN repeat-like/Quinoprotein amine dehydrogenase"/>
    <property type="match status" value="1"/>
</dbReference>
<sequence length="878" mass="98686">MSKWDLQWSVSDPDTFVTFSSDKLEINLHRLTGKTDSSSKNDGWQYKQASKAELYLRSRADLQGVKCFAVCPNPNSENALALGLTTGKVVLTAFNSDPTLDKTGLVGCEISPKHPRVCTALTWNPTEHRLIAVSYERHRPDQCLAVYDVQNSVSHKVNRAPMTSGVDRPRPLVAEFGTQADVVNSVTWLLQSPTCLVAGFAGKSLKKFDIRDALSPKSVTSTKGVYGLVPDPLFEHHLASYFEDQIYIWDLRNFDKPVLSLKEVRPVSKLEWNPNRKGILMSLPKESSAVKMYKLEHVLNEVEYTERLIHPLLSQTVSNFAMHPNKENKMVVVSPTGVLRDFTIHDIISVSLSPHSACSLASSRNLMHCEFLEESTPEIEEDISLIMKKRALKGYGIQNRLSANISFLDKKDVMLRKLWEWMDYMRTFKKEKKIPFGKRGFEFYGIKAVLKGEIQIPDDDRVPSNLVQTVKWDGVDIESKVYRSKERSLALIICGWTVDMEDGSLMEFLKKIESTGDYERAACIAVFCLQIRLAIDILKRGAAVQGGHSASLTAVAMALAGLTQNKHSLWCEMCSSLSRQLDSPYMRAMFSFLTTTDSAKFESVLKEGDLQIEDRLGFACLYLNDQHLHEYVEQVSSSIIRSGQLEGVLVTGLSRPSGLELLQCYVDQTCDVQSVSCVMLHAPDLTRDKGSRQWMESYKRLLDTWRLWHQRAKFDMFLQASDSRNKVPDQTFVNCHFCASPISPHVLSSRSTGRTQMRVGGSGHSIFKPQACYVCRKALPRCSLCQMNMGSLSGTSMLLPQGRGRRQENTTGGGDNNEVNTKFDLWFTWCQSCRHGGHGCHLMEWFSNHSECPVTGCTCKCMQLDTVGAVPAMDSMET</sequence>
<dbReference type="Pfam" id="PF17034">
    <property type="entry name" value="zinc_ribbon_16"/>
    <property type="match status" value="1"/>
</dbReference>
<dbReference type="Proteomes" id="UP001152320">
    <property type="component" value="Chromosome 18"/>
</dbReference>
<dbReference type="InterPro" id="IPR036322">
    <property type="entry name" value="WD40_repeat_dom_sf"/>
</dbReference>
<dbReference type="InterPro" id="IPR037593">
    <property type="entry name" value="MIOS/Sea4"/>
</dbReference>
<dbReference type="PANTHER" id="PTHR16453:SF9">
    <property type="entry name" value="GATOR COMPLEX PROTEIN MIOS"/>
    <property type="match status" value="1"/>
</dbReference>
<evidence type="ECO:0000256" key="3">
    <source>
        <dbReference type="ARBA" id="ARBA00022737"/>
    </source>
</evidence>
<keyword evidence="2" id="KW-0853">WD repeat</keyword>
<evidence type="ECO:0000256" key="4">
    <source>
        <dbReference type="SAM" id="MobiDB-lite"/>
    </source>
</evidence>
<keyword evidence="3" id="KW-0677">Repeat</keyword>
<dbReference type="Pfam" id="PF21720">
    <property type="entry name" value="MIOS_WD40"/>
    <property type="match status" value="1"/>
</dbReference>
<dbReference type="GO" id="GO:0005737">
    <property type="term" value="C:cytoplasm"/>
    <property type="evidence" value="ECO:0007669"/>
    <property type="project" value="TreeGrafter"/>
</dbReference>
<gene>
    <name evidence="7" type="ORF">HOLleu_34334</name>
</gene>
<dbReference type="PANTHER" id="PTHR16453">
    <property type="entry name" value="WD40 DOMAIN-CONTAINING PROTEIN MIO FAMILY MEMBER"/>
    <property type="match status" value="1"/>
</dbReference>
<keyword evidence="8" id="KW-1185">Reference proteome</keyword>
<comment type="caution">
    <text evidence="7">The sequence shown here is derived from an EMBL/GenBank/DDBJ whole genome shotgun (WGS) entry which is preliminary data.</text>
</comment>
<evidence type="ECO:0000256" key="1">
    <source>
        <dbReference type="ARBA" id="ARBA00009713"/>
    </source>
</evidence>
<dbReference type="OrthoDB" id="341486at2759"/>
<accession>A0A9Q0YL09</accession>
<evidence type="ECO:0000313" key="7">
    <source>
        <dbReference type="EMBL" id="KAJ8024427.1"/>
    </source>
</evidence>
<dbReference type="InterPro" id="IPR049092">
    <property type="entry name" value="MIOS_a-sol"/>
</dbReference>
<dbReference type="InterPro" id="IPR031488">
    <property type="entry name" value="Zn_ribbon_mio"/>
</dbReference>
<feature type="domain" description="MIOS-like alpha-solenoid" evidence="6">
    <location>
        <begin position="387"/>
        <end position="622"/>
    </location>
</feature>
<reference evidence="7" key="1">
    <citation type="submission" date="2021-10" db="EMBL/GenBank/DDBJ databases">
        <title>Tropical sea cucumber genome reveals ecological adaptation and Cuvierian tubules defense mechanism.</title>
        <authorList>
            <person name="Chen T."/>
        </authorList>
    </citation>
    <scope>NUCLEOTIDE SEQUENCE</scope>
    <source>
        <strain evidence="7">Nanhai2018</strain>
        <tissue evidence="7">Muscle</tissue>
    </source>
</reference>
<feature type="domain" description="GATOR2 complex protein MIO zinc-ribbon like" evidence="5">
    <location>
        <begin position="735"/>
        <end position="862"/>
    </location>
</feature>
<dbReference type="SUPFAM" id="SSF50978">
    <property type="entry name" value="WD40 repeat-like"/>
    <property type="match status" value="1"/>
</dbReference>
<evidence type="ECO:0000259" key="5">
    <source>
        <dbReference type="Pfam" id="PF17034"/>
    </source>
</evidence>
<evidence type="ECO:0000313" key="8">
    <source>
        <dbReference type="Proteomes" id="UP001152320"/>
    </source>
</evidence>
<dbReference type="InterPro" id="IPR015943">
    <property type="entry name" value="WD40/YVTN_repeat-like_dom_sf"/>
</dbReference>
<dbReference type="AlphaFoldDB" id="A0A9Q0YL09"/>
<evidence type="ECO:0000259" key="6">
    <source>
        <dbReference type="Pfam" id="PF21719"/>
    </source>
</evidence>